<proteinExistence type="predicted"/>
<organism evidence="2 3">
    <name type="scientific">Pseudomonas asplenii</name>
    <dbReference type="NCBI Taxonomy" id="53407"/>
    <lineage>
        <taxon>Bacteria</taxon>
        <taxon>Pseudomonadati</taxon>
        <taxon>Pseudomonadota</taxon>
        <taxon>Gammaproteobacteria</taxon>
        <taxon>Pseudomonadales</taxon>
        <taxon>Pseudomonadaceae</taxon>
        <taxon>Pseudomonas</taxon>
    </lineage>
</organism>
<gene>
    <name evidence="2" type="ORF">PF66_01544</name>
</gene>
<protein>
    <submittedName>
        <fullName evidence="2">Uncharacterized protein</fullName>
    </submittedName>
</protein>
<dbReference type="Proteomes" id="UP000037931">
    <property type="component" value="Unassembled WGS sequence"/>
</dbReference>
<keyword evidence="3" id="KW-1185">Reference proteome</keyword>
<dbReference type="RefSeq" id="WP_054059729.1">
    <property type="nucleotide sequence ID" value="NZ_JAQMZR010000022.1"/>
</dbReference>
<keyword evidence="1" id="KW-0472">Membrane</keyword>
<dbReference type="AlphaFoldDB" id="A0A0N0E533"/>
<keyword evidence="1" id="KW-1133">Transmembrane helix</keyword>
<accession>A0A0N0E533</accession>
<name>A0A0N0E533_9PSED</name>
<keyword evidence="1" id="KW-0812">Transmembrane</keyword>
<comment type="caution">
    <text evidence="2">The sequence shown here is derived from an EMBL/GenBank/DDBJ whole genome shotgun (WGS) entry which is preliminary data.</text>
</comment>
<evidence type="ECO:0000256" key="1">
    <source>
        <dbReference type="SAM" id="Phobius"/>
    </source>
</evidence>
<evidence type="ECO:0000313" key="3">
    <source>
        <dbReference type="Proteomes" id="UP000037931"/>
    </source>
</evidence>
<sequence>MRKLMSKTHHSLLESLTVCWKGQKNDGDFYSLFRGISMAKGFALYMTGMTAVMATFAVAVVMLLH</sequence>
<dbReference type="PATRIC" id="fig|50340.43.peg.4701"/>
<evidence type="ECO:0000313" key="2">
    <source>
        <dbReference type="EMBL" id="KPA91961.1"/>
    </source>
</evidence>
<reference evidence="2 3" key="1">
    <citation type="journal article" date="2015" name="PLoS ONE">
        <title>Rice-Infecting Pseudomonas Genomes Are Highly Accessorized and Harbor Multiple Putative Virulence Mechanisms to Cause Sheath Brown Rot.</title>
        <authorList>
            <person name="Quibod I.L."/>
            <person name="Grande G."/>
            <person name="Oreiro E.G."/>
            <person name="Borja F.N."/>
            <person name="Dossa G.S."/>
            <person name="Mauleon R."/>
            <person name="Cruz C.V."/>
            <person name="Oliva R."/>
        </authorList>
    </citation>
    <scope>NUCLEOTIDE SEQUENCE [LARGE SCALE GENOMIC DNA]</scope>
    <source>
        <strain evidence="2 3">IRRI 6609</strain>
    </source>
</reference>
<feature type="transmembrane region" description="Helical" evidence="1">
    <location>
        <begin position="42"/>
        <end position="64"/>
    </location>
</feature>
<dbReference type="EMBL" id="JSYZ01000004">
    <property type="protein sequence ID" value="KPA91961.1"/>
    <property type="molecule type" value="Genomic_DNA"/>
</dbReference>